<dbReference type="Pfam" id="PF02852">
    <property type="entry name" value="Pyr_redox_dim"/>
    <property type="match status" value="1"/>
</dbReference>
<dbReference type="CDD" id="cd03419">
    <property type="entry name" value="GRX_GRXh_1_2_like"/>
    <property type="match status" value="1"/>
</dbReference>
<evidence type="ECO:0000259" key="14">
    <source>
        <dbReference type="Pfam" id="PF07992"/>
    </source>
</evidence>
<sequence length="622" mass="67413">MASAGTLADRIQKEIKEVPVLLYAKSTCKFCERTKKLLKIANVTPHVVELDKRDDGPEIQKILANLTGRNTVPNIFIWGESIGGSEEILSLYSTGILKQKLLQHSVPAFQSGDKFDYDLIVIGGGSGGLGCAKEAGKLGASVLLLDYVTPSPSSLKTQWGLGGTCVNVGCIPKKLMHRAAILGHEFNDSKLFGWKTPDSIGHEWGTMVHNIQNYIKGLNFQSTKDAIRTFVEYSNAQGHMVDPHTVQCISRGKDGAVTGDKTVTGKYIVIATGGRPTYPSIPGAVEYGITSDDLFSLPYAPGKTVVIGASYVALECAGFLKATGFDVTVLVRSILLRGFDQQMAELIGDYMTNMNGINLIRKAVPIKIEQISAGNPGILRVTYETMDPTDPDKKVQQVIECNTVLFAIGRSPCTKDISLDKAGVVTDSTGKIPTIYEQTNVTHIYALGDILKDKLELTPVAIHAGRLLAHRLFNNATLQCDYTNVATTVFTSREYGAIGLAEEDARAVYGDDKIEVFHGQFVPLEDAIPKTQEFEVKGYPFEYPWCYAKLVCNKADNNRILGFHVLSPNAGEITQGYAVGIKMGATKADMDATIGIHPTCSEIFTTLAITKESNIDITPGGC</sequence>
<dbReference type="InterPro" id="IPR036249">
    <property type="entry name" value="Thioredoxin-like_sf"/>
</dbReference>
<feature type="domain" description="FAD/NAD(P)-binding" evidence="14">
    <location>
        <begin position="117"/>
        <end position="465"/>
    </location>
</feature>
<evidence type="ECO:0000313" key="15">
    <source>
        <dbReference type="EMBL" id="KAI6659385.1"/>
    </source>
</evidence>
<evidence type="ECO:0000259" key="12">
    <source>
        <dbReference type="Pfam" id="PF00462"/>
    </source>
</evidence>
<dbReference type="GO" id="GO:0034599">
    <property type="term" value="P:cellular response to oxidative stress"/>
    <property type="evidence" value="ECO:0007669"/>
    <property type="project" value="TreeGrafter"/>
</dbReference>
<keyword evidence="5 11" id="KW-0274">FAD</keyword>
<dbReference type="GO" id="GO:0004791">
    <property type="term" value="F:thioredoxin-disulfide reductase (NADPH) activity"/>
    <property type="evidence" value="ECO:0007669"/>
    <property type="project" value="UniProtKB-EC"/>
</dbReference>
<comment type="caution">
    <text evidence="15">The sequence shown here is derived from an EMBL/GenBank/DDBJ whole genome shotgun (WGS) entry which is preliminary data.</text>
</comment>
<evidence type="ECO:0000256" key="7">
    <source>
        <dbReference type="ARBA" id="ARBA00022933"/>
    </source>
</evidence>
<dbReference type="FunFam" id="3.50.50.60:FF:000012">
    <property type="entry name" value="Thioredoxin reductase 1, cytoplasmic"/>
    <property type="match status" value="1"/>
</dbReference>
<evidence type="ECO:0000256" key="6">
    <source>
        <dbReference type="ARBA" id="ARBA00022857"/>
    </source>
</evidence>
<dbReference type="SUPFAM" id="SSF51905">
    <property type="entry name" value="FAD/NAD(P)-binding domain"/>
    <property type="match status" value="1"/>
</dbReference>
<dbReference type="PANTHER" id="PTHR42737:SF8">
    <property type="entry name" value="THIOREDOXIN-DISULFIDE REDUCTASE"/>
    <property type="match status" value="1"/>
</dbReference>
<dbReference type="PRINTS" id="PR00368">
    <property type="entry name" value="FADPNR"/>
</dbReference>
<dbReference type="Gene3D" id="3.50.50.60">
    <property type="entry name" value="FAD/NAD(P)-binding domain"/>
    <property type="match status" value="2"/>
</dbReference>
<evidence type="ECO:0000256" key="3">
    <source>
        <dbReference type="ARBA" id="ARBA00012610"/>
    </source>
</evidence>
<protein>
    <recommendedName>
        <fullName evidence="3">thioredoxin-disulfide reductase (NADPH)</fullName>
        <ecNumber evidence="3">1.8.1.9</ecNumber>
    </recommendedName>
</protein>
<evidence type="ECO:0000256" key="10">
    <source>
        <dbReference type="ARBA" id="ARBA00023284"/>
    </source>
</evidence>
<evidence type="ECO:0000256" key="8">
    <source>
        <dbReference type="ARBA" id="ARBA00023002"/>
    </source>
</evidence>
<dbReference type="PANTHER" id="PTHR42737">
    <property type="entry name" value="GLUTATHIONE REDUCTASE"/>
    <property type="match status" value="1"/>
</dbReference>
<dbReference type="InterPro" id="IPR002109">
    <property type="entry name" value="Glutaredoxin"/>
</dbReference>
<dbReference type="InterPro" id="IPR023753">
    <property type="entry name" value="FAD/NAD-binding_dom"/>
</dbReference>
<evidence type="ECO:0000256" key="4">
    <source>
        <dbReference type="ARBA" id="ARBA00022630"/>
    </source>
</evidence>
<keyword evidence="7" id="KW-0712">Selenocysteine</keyword>
<dbReference type="SUPFAM" id="SSF52833">
    <property type="entry name" value="Thioredoxin-like"/>
    <property type="match status" value="1"/>
</dbReference>
<dbReference type="GO" id="GO:0005739">
    <property type="term" value="C:mitochondrion"/>
    <property type="evidence" value="ECO:0007669"/>
    <property type="project" value="TreeGrafter"/>
</dbReference>
<organism evidence="15 16">
    <name type="scientific">Oopsacas minuta</name>
    <dbReference type="NCBI Taxonomy" id="111878"/>
    <lineage>
        <taxon>Eukaryota</taxon>
        <taxon>Metazoa</taxon>
        <taxon>Porifera</taxon>
        <taxon>Hexactinellida</taxon>
        <taxon>Hexasterophora</taxon>
        <taxon>Lyssacinosida</taxon>
        <taxon>Leucopsacidae</taxon>
        <taxon>Oopsacas</taxon>
    </lineage>
</organism>
<dbReference type="PRINTS" id="PR00411">
    <property type="entry name" value="PNDRDTASEI"/>
</dbReference>
<evidence type="ECO:0000256" key="1">
    <source>
        <dbReference type="ARBA" id="ARBA00001974"/>
    </source>
</evidence>
<evidence type="ECO:0000256" key="9">
    <source>
        <dbReference type="ARBA" id="ARBA00023157"/>
    </source>
</evidence>
<dbReference type="InterPro" id="IPR046952">
    <property type="entry name" value="GSHR/TRXR-like"/>
</dbReference>
<dbReference type="AlphaFoldDB" id="A0AAV7KES0"/>
<dbReference type="PROSITE" id="PS51354">
    <property type="entry name" value="GLUTAREDOXIN_2"/>
    <property type="match status" value="1"/>
</dbReference>
<dbReference type="InterPro" id="IPR012999">
    <property type="entry name" value="Pyr_OxRdtase_I_AS"/>
</dbReference>
<dbReference type="InterPro" id="IPR004099">
    <property type="entry name" value="Pyr_nucl-diS_OxRdtase_dimer"/>
</dbReference>
<dbReference type="Proteomes" id="UP001165289">
    <property type="component" value="Unassembled WGS sequence"/>
</dbReference>
<dbReference type="Gene3D" id="3.30.390.30">
    <property type="match status" value="1"/>
</dbReference>
<dbReference type="GO" id="GO:0006749">
    <property type="term" value="P:glutathione metabolic process"/>
    <property type="evidence" value="ECO:0007669"/>
    <property type="project" value="TreeGrafter"/>
</dbReference>
<keyword evidence="6" id="KW-0521">NADP</keyword>
<evidence type="ECO:0000256" key="11">
    <source>
        <dbReference type="RuleBase" id="RU003691"/>
    </source>
</evidence>
<dbReference type="Pfam" id="PF07992">
    <property type="entry name" value="Pyr_redox_2"/>
    <property type="match status" value="1"/>
</dbReference>
<comment type="cofactor">
    <cofactor evidence="1">
        <name>FAD</name>
        <dbReference type="ChEBI" id="CHEBI:57692"/>
    </cofactor>
</comment>
<comment type="similarity">
    <text evidence="2 11">Belongs to the class-I pyridine nucleotide-disulfide oxidoreductase family.</text>
</comment>
<feature type="domain" description="Pyridine nucleotide-disulphide oxidoreductase dimerisation" evidence="13">
    <location>
        <begin position="485"/>
        <end position="607"/>
    </location>
</feature>
<gene>
    <name evidence="15" type="ORF">LOD99_15056</name>
</gene>
<dbReference type="GO" id="GO:0045454">
    <property type="term" value="P:cell redox homeostasis"/>
    <property type="evidence" value="ECO:0007669"/>
    <property type="project" value="InterPro"/>
</dbReference>
<keyword evidence="4 11" id="KW-0285">Flavoprotein</keyword>
<dbReference type="InterPro" id="IPR036188">
    <property type="entry name" value="FAD/NAD-bd_sf"/>
</dbReference>
<dbReference type="InterPro" id="IPR016156">
    <property type="entry name" value="FAD/NAD-linked_Rdtase_dimer_sf"/>
</dbReference>
<dbReference type="EC" id="1.8.1.9" evidence="3"/>
<accession>A0AAV7KES0</accession>
<dbReference type="Gene3D" id="3.40.30.10">
    <property type="entry name" value="Glutaredoxin"/>
    <property type="match status" value="1"/>
</dbReference>
<dbReference type="FunFam" id="3.30.390.30:FF:000004">
    <property type="entry name" value="Thioredoxin reductase 1, cytoplasmic"/>
    <property type="match status" value="1"/>
</dbReference>
<evidence type="ECO:0000313" key="16">
    <source>
        <dbReference type="Proteomes" id="UP001165289"/>
    </source>
</evidence>
<dbReference type="Pfam" id="PF00462">
    <property type="entry name" value="Glutaredoxin"/>
    <property type="match status" value="1"/>
</dbReference>
<keyword evidence="8 11" id="KW-0560">Oxidoreductase</keyword>
<dbReference type="EMBL" id="JAKMXF010000066">
    <property type="protein sequence ID" value="KAI6659385.1"/>
    <property type="molecule type" value="Genomic_DNA"/>
</dbReference>
<evidence type="ECO:0000259" key="13">
    <source>
        <dbReference type="Pfam" id="PF02852"/>
    </source>
</evidence>
<dbReference type="NCBIfam" id="TIGR01438">
    <property type="entry name" value="TGR"/>
    <property type="match status" value="1"/>
</dbReference>
<dbReference type="GO" id="GO:0004362">
    <property type="term" value="F:glutathione-disulfide reductase (NADPH) activity"/>
    <property type="evidence" value="ECO:0007669"/>
    <property type="project" value="TreeGrafter"/>
</dbReference>
<proteinExistence type="inferred from homology"/>
<dbReference type="GO" id="GO:0005829">
    <property type="term" value="C:cytosol"/>
    <property type="evidence" value="ECO:0007669"/>
    <property type="project" value="TreeGrafter"/>
</dbReference>
<keyword evidence="10 11" id="KW-0676">Redox-active center</keyword>
<name>A0AAV7KES0_9METZ</name>
<reference evidence="15 16" key="1">
    <citation type="journal article" date="2023" name="BMC Biol.">
        <title>The compact genome of the sponge Oopsacas minuta (Hexactinellida) is lacking key metazoan core genes.</title>
        <authorList>
            <person name="Santini S."/>
            <person name="Schenkelaars Q."/>
            <person name="Jourda C."/>
            <person name="Duchesne M."/>
            <person name="Belahbib H."/>
            <person name="Rocher C."/>
            <person name="Selva M."/>
            <person name="Riesgo A."/>
            <person name="Vervoort M."/>
            <person name="Leys S.P."/>
            <person name="Kodjabachian L."/>
            <person name="Le Bivic A."/>
            <person name="Borchiellini C."/>
            <person name="Claverie J.M."/>
            <person name="Renard E."/>
        </authorList>
    </citation>
    <scope>NUCLEOTIDE SEQUENCE [LARGE SCALE GENOMIC DNA]</scope>
    <source>
        <strain evidence="15">SPO-2</strain>
    </source>
</reference>
<dbReference type="SUPFAM" id="SSF55424">
    <property type="entry name" value="FAD/NAD-linked reductases, dimerisation (C-terminal) domain"/>
    <property type="match status" value="1"/>
</dbReference>
<keyword evidence="16" id="KW-1185">Reference proteome</keyword>
<dbReference type="PROSITE" id="PS00076">
    <property type="entry name" value="PYRIDINE_REDOX_1"/>
    <property type="match status" value="1"/>
</dbReference>
<evidence type="ECO:0000256" key="5">
    <source>
        <dbReference type="ARBA" id="ARBA00022827"/>
    </source>
</evidence>
<dbReference type="InterPro" id="IPR006338">
    <property type="entry name" value="Thioredoxin/glutathione_Rdtase"/>
</dbReference>
<feature type="domain" description="Glutaredoxin" evidence="12">
    <location>
        <begin position="20"/>
        <end position="82"/>
    </location>
</feature>
<evidence type="ECO:0000256" key="2">
    <source>
        <dbReference type="ARBA" id="ARBA00007532"/>
    </source>
</evidence>
<dbReference type="GO" id="GO:0050660">
    <property type="term" value="F:flavin adenine dinucleotide binding"/>
    <property type="evidence" value="ECO:0007669"/>
    <property type="project" value="InterPro"/>
</dbReference>
<keyword evidence="9" id="KW-1015">Disulfide bond</keyword>